<evidence type="ECO:0000313" key="2">
    <source>
        <dbReference type="EMBL" id="NVO56698.1"/>
    </source>
</evidence>
<comment type="caution">
    <text evidence="2">The sequence shown here is derived from an EMBL/GenBank/DDBJ whole genome shotgun (WGS) entry which is preliminary data.</text>
</comment>
<keyword evidence="1" id="KW-0732">Signal</keyword>
<dbReference type="EMBL" id="JABXWT010000006">
    <property type="protein sequence ID" value="NVO56698.1"/>
    <property type="molecule type" value="Genomic_DNA"/>
</dbReference>
<dbReference type="RefSeq" id="WP_176865396.1">
    <property type="nucleotide sequence ID" value="NZ_JABXWT010000006.1"/>
</dbReference>
<evidence type="ECO:0000313" key="3">
    <source>
        <dbReference type="Proteomes" id="UP000630805"/>
    </source>
</evidence>
<feature type="chain" id="PRO_5046915577" evidence="1">
    <location>
        <begin position="23"/>
        <end position="207"/>
    </location>
</feature>
<proteinExistence type="predicted"/>
<accession>A0ABX2PRB0</accession>
<organism evidence="2 3">
    <name type="scientific">Ruegeria haliotis</name>
    <dbReference type="NCBI Taxonomy" id="2747601"/>
    <lineage>
        <taxon>Bacteria</taxon>
        <taxon>Pseudomonadati</taxon>
        <taxon>Pseudomonadota</taxon>
        <taxon>Alphaproteobacteria</taxon>
        <taxon>Rhodobacterales</taxon>
        <taxon>Roseobacteraceae</taxon>
        <taxon>Ruegeria</taxon>
    </lineage>
</organism>
<sequence length="207" mass="23404">MSTAKHIVMALAWFSASVPSYAADFSDPTWPCVQRKVEDLSLGLMWPHQIDDTPVAETPTLQSEINEIAGLLALRRIELDELQPQLAAFATRHGGDPAVLGLVFQRTFDTLAKRRKRILSGIGEFSLKQIDLAEKIDLARAEMDQALTTEQPDYDKVDALEEQLDWDQLIYSDRQRSITYLCETPQIIERRLFAISQMLQQLASDQG</sequence>
<reference evidence="2 3" key="1">
    <citation type="submission" date="2020-06" db="EMBL/GenBank/DDBJ databases">
        <authorList>
            <person name="Cao W.R."/>
        </authorList>
    </citation>
    <scope>NUCLEOTIDE SEQUENCE [LARGE SCALE GENOMIC DNA]</scope>
    <source>
        <strain evidence="2 3">B1Z28</strain>
    </source>
</reference>
<protein>
    <submittedName>
        <fullName evidence="2">Uncharacterized protein</fullName>
    </submittedName>
</protein>
<feature type="signal peptide" evidence="1">
    <location>
        <begin position="1"/>
        <end position="22"/>
    </location>
</feature>
<evidence type="ECO:0000256" key="1">
    <source>
        <dbReference type="SAM" id="SignalP"/>
    </source>
</evidence>
<dbReference type="Proteomes" id="UP000630805">
    <property type="component" value="Unassembled WGS sequence"/>
</dbReference>
<name>A0ABX2PRB0_9RHOB</name>
<gene>
    <name evidence="2" type="ORF">HW561_12975</name>
</gene>
<keyword evidence="3" id="KW-1185">Reference proteome</keyword>